<comment type="subcellular location">
    <subcellularLocation>
        <location evidence="1">Nucleus</location>
    </subcellularLocation>
</comment>
<reference evidence="10 11" key="1">
    <citation type="journal article" date="2018" name="Microb. Genom.">
        <title>Expanding an expanded genome: long-read sequencing of Trypanosoma cruzi.</title>
        <authorList>
            <person name="Berna L."/>
            <person name="Rodriguez M."/>
            <person name="Chiribao M.L."/>
            <person name="Parodi-Talice A."/>
            <person name="Pita S."/>
            <person name="Rijo G."/>
            <person name="Alvarez-Valin F."/>
            <person name="Robello C."/>
        </authorList>
    </citation>
    <scope>NUCLEOTIDE SEQUENCE [LARGE SCALE GENOMIC DNA]</scope>
    <source>
        <strain evidence="10 11">Dm28c</strain>
    </source>
</reference>
<accession>A0A2V2V768</accession>
<keyword evidence="4" id="KW-0223">Dioxygenase</keyword>
<dbReference type="VEuPathDB" id="TriTrypDB:TcCL_ESM01628"/>
<dbReference type="VEuPathDB" id="TriTrypDB:TcCLB.503997.19"/>
<dbReference type="EMBL" id="PRFA01000040">
    <property type="protein sequence ID" value="PWU92091.1"/>
    <property type="molecule type" value="Genomic_DNA"/>
</dbReference>
<dbReference type="VEuPathDB" id="TriTrypDB:TcCLB.503971.10"/>
<dbReference type="VEuPathDB" id="TriTrypDB:TcBrA4_0026150"/>
<dbReference type="PANTHER" id="PTHR46030:SF1">
    <property type="entry name" value="ALPHA-KETOGLUTARATE-DEPENDENT DIOXYGENASE ALKB HOMOLOG 6"/>
    <property type="match status" value="1"/>
</dbReference>
<evidence type="ECO:0000259" key="9">
    <source>
        <dbReference type="PROSITE" id="PS51471"/>
    </source>
</evidence>
<dbReference type="PROSITE" id="PS51471">
    <property type="entry name" value="FE2OG_OXY"/>
    <property type="match status" value="1"/>
</dbReference>
<evidence type="ECO:0000256" key="3">
    <source>
        <dbReference type="ARBA" id="ARBA00022723"/>
    </source>
</evidence>
<dbReference type="VEuPathDB" id="TriTrypDB:Tc_MARK_7221"/>
<evidence type="ECO:0000256" key="8">
    <source>
        <dbReference type="SAM" id="MobiDB-lite"/>
    </source>
</evidence>
<keyword evidence="5" id="KW-0560">Oxidoreductase</keyword>
<dbReference type="SUPFAM" id="SSF51197">
    <property type="entry name" value="Clavaminate synthase-like"/>
    <property type="match status" value="1"/>
</dbReference>
<dbReference type="PANTHER" id="PTHR46030">
    <property type="entry name" value="ALPHA-KETOGLUTARATE-DEPENDENT DIOXYGENASE ALKB HOMOLOG 6"/>
    <property type="match status" value="1"/>
</dbReference>
<evidence type="ECO:0000313" key="10">
    <source>
        <dbReference type="EMBL" id="PWU92091.1"/>
    </source>
</evidence>
<evidence type="ECO:0000256" key="4">
    <source>
        <dbReference type="ARBA" id="ARBA00022964"/>
    </source>
</evidence>
<dbReference type="VEuPathDB" id="TriTrypDB:TCDM_09818"/>
<dbReference type="VEuPathDB" id="TriTrypDB:C3747_155g43"/>
<dbReference type="VEuPathDB" id="TriTrypDB:C4B63_40g156"/>
<evidence type="ECO:0000256" key="2">
    <source>
        <dbReference type="ARBA" id="ARBA00007879"/>
    </source>
</evidence>
<dbReference type="GO" id="GO:0051213">
    <property type="term" value="F:dioxygenase activity"/>
    <property type="evidence" value="ECO:0007669"/>
    <property type="project" value="UniProtKB-KW"/>
</dbReference>
<dbReference type="VEuPathDB" id="TriTrypDB:TcG_07720"/>
<comment type="caution">
    <text evidence="10">The sequence shown here is derived from an EMBL/GenBank/DDBJ whole genome shotgun (WGS) entry which is preliminary data.</text>
</comment>
<evidence type="ECO:0000256" key="7">
    <source>
        <dbReference type="ARBA" id="ARBA00023242"/>
    </source>
</evidence>
<protein>
    <recommendedName>
        <fullName evidence="9">Fe2OG dioxygenase domain-containing protein</fullName>
    </recommendedName>
</protein>
<dbReference type="InterPro" id="IPR005123">
    <property type="entry name" value="Oxoglu/Fe-dep_dioxygenase_dom"/>
</dbReference>
<feature type="domain" description="Fe2OG dioxygenase" evidence="9">
    <location>
        <begin position="344"/>
        <end position="484"/>
    </location>
</feature>
<dbReference type="AlphaFoldDB" id="A0A2V2V768"/>
<keyword evidence="3" id="KW-0479">Metal-binding</keyword>
<proteinExistence type="inferred from homology"/>
<evidence type="ECO:0000313" key="11">
    <source>
        <dbReference type="Proteomes" id="UP000246121"/>
    </source>
</evidence>
<evidence type="ECO:0000256" key="5">
    <source>
        <dbReference type="ARBA" id="ARBA00023002"/>
    </source>
</evidence>
<dbReference type="InterPro" id="IPR037151">
    <property type="entry name" value="AlkB-like_sf"/>
</dbReference>
<dbReference type="Proteomes" id="UP000246121">
    <property type="component" value="Unassembled WGS sequence"/>
</dbReference>
<dbReference type="GO" id="GO:0005634">
    <property type="term" value="C:nucleus"/>
    <property type="evidence" value="ECO:0007669"/>
    <property type="project" value="UniProtKB-SubCell"/>
</dbReference>
<dbReference type="VEuPathDB" id="TriTrypDB:ECC02_005183"/>
<feature type="compositionally biased region" description="Low complexity" evidence="8">
    <location>
        <begin position="525"/>
        <end position="535"/>
    </location>
</feature>
<dbReference type="InterPro" id="IPR032862">
    <property type="entry name" value="ALKBH6"/>
</dbReference>
<feature type="region of interest" description="Disordered" evidence="8">
    <location>
        <begin position="515"/>
        <end position="540"/>
    </location>
</feature>
<dbReference type="VEuPathDB" id="TriTrypDB:TCSYLVIO_008315"/>
<sequence length="638" mass="71869">MMRRIFRSTALNARFRVWWPMGRWAVRGASTSSSAVKETAKMSGFEFSTPNFSLDGGMDVDAENLVKDLVTSPVTELNFVRDMYGPWLVLTEELQGELFIDHDRMVYLRPANGLGFGVGRIDVADSSLTGIAFSLQLEAYTYPVTSTMPPCEPIALDVTGFLKRVESASGDYATFSLVATWRKKDGTSGKFNAAKLSPWDPATSAKPWEPNVELQGIFQQVFPQPLVLTSHLARLKAAREASGDTGVAHPHHLSLEPYRVGDIPSIYYIPNYISEEEEQQMLQLVRDTPRELKTQLKKRVVQEWGCMMCEVCNKSFVSDRNIPPWVDAFNDVMLHDGIFTPSTFPNSIRLHEYQPSEGIGAHCDGPIYFPLVSILSLNSPCTMFFYSRREPHAQPMEHYNDTFRFDTGIAVEKPVQCAVLEPRSLLLFRGDAYYYHPHGTSDREVDDLSPEVAGTVINRHLLKDPNVTEVKKGYRVSITTRNLLPRCNHQPSRAEYGMKRAWYVYNQLPVPEPLMTPAPLPPPSTSASSTSSPARSAEEMTMAATTRGMPEDKNTTVAAPMKESSRTSFSELEKKLDALLTQQTTLMREVSEIRRQMAMETTFRNELSTVLNHLSTTVLDIDSRLDSKEDEYEKDDKQ</sequence>
<evidence type="ECO:0000256" key="6">
    <source>
        <dbReference type="ARBA" id="ARBA00023004"/>
    </source>
</evidence>
<organism evidence="10 11">
    <name type="scientific">Trypanosoma cruzi</name>
    <dbReference type="NCBI Taxonomy" id="5693"/>
    <lineage>
        <taxon>Eukaryota</taxon>
        <taxon>Discoba</taxon>
        <taxon>Euglenozoa</taxon>
        <taxon>Kinetoplastea</taxon>
        <taxon>Metakinetoplastina</taxon>
        <taxon>Trypanosomatida</taxon>
        <taxon>Trypanosomatidae</taxon>
        <taxon>Trypanosoma</taxon>
        <taxon>Schizotrypanum</taxon>
    </lineage>
</organism>
<feature type="compositionally biased region" description="Pro residues" evidence="8">
    <location>
        <begin position="515"/>
        <end position="524"/>
    </location>
</feature>
<keyword evidence="6" id="KW-0408">Iron</keyword>
<dbReference type="VEuPathDB" id="TriTrypDB:BCY84_11639"/>
<dbReference type="Gene3D" id="2.60.120.590">
    <property type="entry name" value="Alpha-ketoglutarate-dependent dioxygenase AlkB-like"/>
    <property type="match status" value="1"/>
</dbReference>
<dbReference type="GO" id="GO:0046872">
    <property type="term" value="F:metal ion binding"/>
    <property type="evidence" value="ECO:0007669"/>
    <property type="project" value="UniProtKB-KW"/>
</dbReference>
<comment type="similarity">
    <text evidence="2">Belongs to the alkB family.</text>
</comment>
<gene>
    <name evidence="10" type="ORF">C4B63_40g156</name>
</gene>
<evidence type="ECO:0000256" key="1">
    <source>
        <dbReference type="ARBA" id="ARBA00004123"/>
    </source>
</evidence>
<name>A0A2V2V768_TRYCR</name>
<keyword evidence="7" id="KW-0539">Nucleus</keyword>